<evidence type="ECO:0000313" key="8">
    <source>
        <dbReference type="Proteomes" id="UP000199113"/>
    </source>
</evidence>
<keyword evidence="9" id="KW-1185">Reference proteome</keyword>
<feature type="domain" description="LysR substrate-binding" evidence="5">
    <location>
        <begin position="30"/>
        <end position="183"/>
    </location>
</feature>
<dbReference type="EMBL" id="FOKC01000006">
    <property type="protein sequence ID" value="SFB26486.1"/>
    <property type="molecule type" value="Genomic_DNA"/>
</dbReference>
<dbReference type="AlphaFoldDB" id="A0A1I0ZN16"/>
<dbReference type="OrthoDB" id="3388207at2"/>
<dbReference type="GO" id="GO:0003700">
    <property type="term" value="F:DNA-binding transcription factor activity"/>
    <property type="evidence" value="ECO:0007669"/>
    <property type="project" value="TreeGrafter"/>
</dbReference>
<evidence type="ECO:0000256" key="3">
    <source>
        <dbReference type="ARBA" id="ARBA00023125"/>
    </source>
</evidence>
<evidence type="ECO:0000259" key="5">
    <source>
        <dbReference type="Pfam" id="PF03466"/>
    </source>
</evidence>
<dbReference type="SUPFAM" id="SSF53850">
    <property type="entry name" value="Periplasmic binding protein-like II"/>
    <property type="match status" value="1"/>
</dbReference>
<evidence type="ECO:0000256" key="1">
    <source>
        <dbReference type="ARBA" id="ARBA00009437"/>
    </source>
</evidence>
<name>A0A1I0ZN16_9ACTN</name>
<protein>
    <submittedName>
        <fullName evidence="6">LysR family transcriptional regulator</fullName>
    </submittedName>
    <submittedName>
        <fullName evidence="7">LysR substrate binding domain-containing protein</fullName>
    </submittedName>
</protein>
<dbReference type="PANTHER" id="PTHR30346:SF0">
    <property type="entry name" value="HCA OPERON TRANSCRIPTIONAL ACTIVATOR HCAR"/>
    <property type="match status" value="1"/>
</dbReference>
<reference evidence="7" key="1">
    <citation type="submission" date="2016-10" db="EMBL/GenBank/DDBJ databases">
        <authorList>
            <person name="de Groot N.N."/>
        </authorList>
    </citation>
    <scope>NUCLEOTIDE SEQUENCE [LARGE SCALE GENOMIC DNA]</scope>
    <source>
        <strain evidence="7">CGMCC 1.10697</strain>
    </source>
</reference>
<keyword evidence="3" id="KW-0238">DNA-binding</keyword>
<organism evidence="7 8">
    <name type="scientific">Nocardioides alpinus</name>
    <dbReference type="NCBI Taxonomy" id="748909"/>
    <lineage>
        <taxon>Bacteria</taxon>
        <taxon>Bacillati</taxon>
        <taxon>Actinomycetota</taxon>
        <taxon>Actinomycetes</taxon>
        <taxon>Propionibacteriales</taxon>
        <taxon>Nocardioidaceae</taxon>
        <taxon>Nocardioides</taxon>
    </lineage>
</organism>
<accession>A0A1I0ZN16</accession>
<dbReference type="Proteomes" id="UP000199113">
    <property type="component" value="Unassembled WGS sequence"/>
</dbReference>
<dbReference type="Gene3D" id="3.40.190.10">
    <property type="entry name" value="Periplasmic binding protein-like II"/>
    <property type="match status" value="2"/>
</dbReference>
<proteinExistence type="inferred from homology"/>
<evidence type="ECO:0000256" key="4">
    <source>
        <dbReference type="ARBA" id="ARBA00023163"/>
    </source>
</evidence>
<evidence type="ECO:0000313" key="9">
    <source>
        <dbReference type="Proteomes" id="UP000233565"/>
    </source>
</evidence>
<sequence>MRDPLRIGFVTGATPDKWARSWRTQRREPLELVPVTESDQLDGVRDGSLDMALVRLPVNTDGLHCVRLYDEVQVVAASREHMIAATDDEVGTADLVDEQLVRPHASGWTPDATQLEWPPMSEQEAIETVAAGTGIAIMPMAVARLHQRKDVVTRVVSDLDPTTIALVWLLDRDDEVTQTFVGVTKGRTARSSR</sequence>
<dbReference type="Pfam" id="PF03466">
    <property type="entry name" value="LysR_substrate"/>
    <property type="match status" value="1"/>
</dbReference>
<gene>
    <name evidence="6" type="ORF">CXG46_08880</name>
    <name evidence="7" type="ORF">SAMN05192575_10653</name>
</gene>
<keyword evidence="2" id="KW-0805">Transcription regulation</keyword>
<dbReference type="Proteomes" id="UP000233565">
    <property type="component" value="Unassembled WGS sequence"/>
</dbReference>
<comment type="similarity">
    <text evidence="1">Belongs to the LysR transcriptional regulatory family.</text>
</comment>
<keyword evidence="4" id="KW-0804">Transcription</keyword>
<reference evidence="6 9" key="3">
    <citation type="submission" date="2017-12" db="EMBL/GenBank/DDBJ databases">
        <title>Pharmacopeia of the Arctic Ocean.</title>
        <authorList>
            <person name="Collins E."/>
            <person name="Ducluzeau A.-L."/>
        </authorList>
    </citation>
    <scope>NUCLEOTIDE SEQUENCE [LARGE SCALE GENOMIC DNA]</scope>
    <source>
        <strain evidence="6 9">DSM 23325</strain>
    </source>
</reference>
<dbReference type="RefSeq" id="WP_091199296.1">
    <property type="nucleotide sequence ID" value="NZ_FOKC01000006.1"/>
</dbReference>
<evidence type="ECO:0000256" key="2">
    <source>
        <dbReference type="ARBA" id="ARBA00023015"/>
    </source>
</evidence>
<dbReference type="GO" id="GO:0003677">
    <property type="term" value="F:DNA binding"/>
    <property type="evidence" value="ECO:0007669"/>
    <property type="project" value="UniProtKB-KW"/>
</dbReference>
<dbReference type="PANTHER" id="PTHR30346">
    <property type="entry name" value="TRANSCRIPTIONAL DUAL REGULATOR HCAR-RELATED"/>
    <property type="match status" value="1"/>
</dbReference>
<dbReference type="STRING" id="748909.SAMN05192575_10653"/>
<evidence type="ECO:0000313" key="6">
    <source>
        <dbReference type="EMBL" id="PKH41950.1"/>
    </source>
</evidence>
<dbReference type="GO" id="GO:0032993">
    <property type="term" value="C:protein-DNA complex"/>
    <property type="evidence" value="ECO:0007669"/>
    <property type="project" value="TreeGrafter"/>
</dbReference>
<evidence type="ECO:0000313" key="7">
    <source>
        <dbReference type="EMBL" id="SFB26486.1"/>
    </source>
</evidence>
<dbReference type="InterPro" id="IPR005119">
    <property type="entry name" value="LysR_subst-bd"/>
</dbReference>
<reference evidence="8" key="2">
    <citation type="submission" date="2016-10" db="EMBL/GenBank/DDBJ databases">
        <authorList>
            <person name="Varghese N."/>
            <person name="Submissions S."/>
        </authorList>
    </citation>
    <scope>NUCLEOTIDE SEQUENCE [LARGE SCALE GENOMIC DNA]</scope>
    <source>
        <strain evidence="8">CGMCC 1.10697</strain>
    </source>
</reference>
<dbReference type="EMBL" id="PJBV01000014">
    <property type="protein sequence ID" value="PKH41950.1"/>
    <property type="molecule type" value="Genomic_DNA"/>
</dbReference>